<evidence type="ECO:0000256" key="2">
    <source>
        <dbReference type="PROSITE-ProRule" id="PRU00059"/>
    </source>
</evidence>
<protein>
    <recommendedName>
        <fullName evidence="4">CUB domain-containing protein</fullName>
    </recommendedName>
</protein>
<dbReference type="SUPFAM" id="SSF49854">
    <property type="entry name" value="Spermadhesin, CUB domain"/>
    <property type="match status" value="1"/>
</dbReference>
<comment type="caution">
    <text evidence="2">Lacks conserved residue(s) required for the propagation of feature annotation.</text>
</comment>
<dbReference type="InterPro" id="IPR035914">
    <property type="entry name" value="Sperma_CUB_dom_sf"/>
</dbReference>
<dbReference type="Gene3D" id="2.60.120.290">
    <property type="entry name" value="Spermadhesin, CUB domain"/>
    <property type="match status" value="1"/>
</dbReference>
<accession>A0AAD9JQ61</accession>
<dbReference type="Pfam" id="PF00431">
    <property type="entry name" value="CUB"/>
    <property type="match status" value="1"/>
</dbReference>
<feature type="domain" description="CUB" evidence="4">
    <location>
        <begin position="43"/>
        <end position="157"/>
    </location>
</feature>
<proteinExistence type="predicted"/>
<dbReference type="AlphaFoldDB" id="A0AAD9JQ61"/>
<dbReference type="InterPro" id="IPR000859">
    <property type="entry name" value="CUB_dom"/>
</dbReference>
<keyword evidence="3" id="KW-0732">Signal</keyword>
<evidence type="ECO:0000256" key="3">
    <source>
        <dbReference type="SAM" id="SignalP"/>
    </source>
</evidence>
<organism evidence="5 6">
    <name type="scientific">Paralvinella palmiformis</name>
    <dbReference type="NCBI Taxonomy" id="53620"/>
    <lineage>
        <taxon>Eukaryota</taxon>
        <taxon>Metazoa</taxon>
        <taxon>Spiralia</taxon>
        <taxon>Lophotrochozoa</taxon>
        <taxon>Annelida</taxon>
        <taxon>Polychaeta</taxon>
        <taxon>Sedentaria</taxon>
        <taxon>Canalipalpata</taxon>
        <taxon>Terebellida</taxon>
        <taxon>Terebelliformia</taxon>
        <taxon>Alvinellidae</taxon>
        <taxon>Paralvinella</taxon>
    </lineage>
</organism>
<comment type="caution">
    <text evidence="5">The sequence shown here is derived from an EMBL/GenBank/DDBJ whole genome shotgun (WGS) entry which is preliminary data.</text>
</comment>
<reference evidence="5" key="1">
    <citation type="journal article" date="2023" name="Mol. Biol. Evol.">
        <title>Third-Generation Sequencing Reveals the Adaptive Role of the Epigenome in Three Deep-Sea Polychaetes.</title>
        <authorList>
            <person name="Perez M."/>
            <person name="Aroh O."/>
            <person name="Sun Y."/>
            <person name="Lan Y."/>
            <person name="Juniper S.K."/>
            <person name="Young C.R."/>
            <person name="Angers B."/>
            <person name="Qian P.Y."/>
        </authorList>
    </citation>
    <scope>NUCLEOTIDE SEQUENCE</scope>
    <source>
        <strain evidence="5">P08H-3</strain>
    </source>
</reference>
<sequence length="203" mass="22980">MFHSGVIIPSFIFLLCCCSKSNGEWIEFQKPVVHLPTIDPNSCQNVWWTGLMAVVAPFDVSRPMNAACDVHVENQNVKYHHLNITLSRRRMTDKRVDGSCEDYVQIFADYTQTRPLTRRLCGDETTNVMTTDNRFLVVFFSNGARPGAGFTLSYVSLVETDEIAADQFGDVPYSGSDNVRSAFQTLIIGEYMEPFCYITSDFK</sequence>
<gene>
    <name evidence="5" type="ORF">LSH36_209g01020</name>
</gene>
<keyword evidence="1" id="KW-1015">Disulfide bond</keyword>
<evidence type="ECO:0000259" key="4">
    <source>
        <dbReference type="PROSITE" id="PS01180"/>
    </source>
</evidence>
<dbReference type="EMBL" id="JAODUP010000209">
    <property type="protein sequence ID" value="KAK2156583.1"/>
    <property type="molecule type" value="Genomic_DNA"/>
</dbReference>
<evidence type="ECO:0000313" key="6">
    <source>
        <dbReference type="Proteomes" id="UP001208570"/>
    </source>
</evidence>
<feature type="signal peptide" evidence="3">
    <location>
        <begin position="1"/>
        <end position="23"/>
    </location>
</feature>
<evidence type="ECO:0000256" key="1">
    <source>
        <dbReference type="ARBA" id="ARBA00023157"/>
    </source>
</evidence>
<name>A0AAD9JQ61_9ANNE</name>
<evidence type="ECO:0000313" key="5">
    <source>
        <dbReference type="EMBL" id="KAK2156583.1"/>
    </source>
</evidence>
<feature type="chain" id="PRO_5042143882" description="CUB domain-containing protein" evidence="3">
    <location>
        <begin position="24"/>
        <end position="203"/>
    </location>
</feature>
<keyword evidence="6" id="KW-1185">Reference proteome</keyword>
<dbReference type="Proteomes" id="UP001208570">
    <property type="component" value="Unassembled WGS sequence"/>
</dbReference>
<dbReference type="PROSITE" id="PS01180">
    <property type="entry name" value="CUB"/>
    <property type="match status" value="1"/>
</dbReference>